<organism evidence="13 14">
    <name type="scientific">Methanothermobacter marburgensis (strain ATCC BAA-927 / DSM 2133 / JCM 14651 / NBRC 100331 / OCM 82 / Marburg)</name>
    <name type="common">Methanobacterium thermoautotrophicum</name>
    <dbReference type="NCBI Taxonomy" id="79929"/>
    <lineage>
        <taxon>Archaea</taxon>
        <taxon>Methanobacteriati</taxon>
        <taxon>Methanobacteriota</taxon>
        <taxon>Methanomada group</taxon>
        <taxon>Methanobacteria</taxon>
        <taxon>Methanobacteriales</taxon>
        <taxon>Methanobacteriaceae</taxon>
        <taxon>Methanothermobacter</taxon>
    </lineage>
</organism>
<evidence type="ECO:0000256" key="4">
    <source>
        <dbReference type="ARBA" id="ARBA00022741"/>
    </source>
</evidence>
<evidence type="ECO:0000259" key="11">
    <source>
        <dbReference type="PROSITE" id="PS50893"/>
    </source>
</evidence>
<dbReference type="InterPro" id="IPR005116">
    <property type="entry name" value="Transp-assoc_OB_typ1"/>
</dbReference>
<evidence type="ECO:0000313" key="13">
    <source>
        <dbReference type="EMBL" id="ADL58467.1"/>
    </source>
</evidence>
<dbReference type="PaxDb" id="79929-MTBMA_c08720"/>
<keyword evidence="2" id="KW-0813">Transport</keyword>
<dbReference type="STRING" id="79929.MTBMA_c08720"/>
<comment type="subunit">
    <text evidence="7">The complex is composed of two ATP-binding proteins (WtpC), two transmembrane proteins (WtpB) and a solute-binding protein (WtpA).</text>
</comment>
<dbReference type="GO" id="GO:0005524">
    <property type="term" value="F:ATP binding"/>
    <property type="evidence" value="ECO:0007669"/>
    <property type="project" value="UniProtKB-KW"/>
</dbReference>
<evidence type="ECO:0000313" key="14">
    <source>
        <dbReference type="Proteomes" id="UP000000345"/>
    </source>
</evidence>
<dbReference type="AlphaFoldDB" id="D9PW69"/>
<reference key="1">
    <citation type="submission" date="2009-08" db="EMBL/GenBank/DDBJ databases">
        <title>The genome sequence of Methanothermobacter marburgensis.</title>
        <authorList>
            <person name="Kaster A."/>
            <person name="Seedorf H."/>
            <person name="Goenrich M."/>
            <person name="Wiezer A."/>
            <person name="Liesegang H."/>
            <person name="Thauer R."/>
            <person name="Gottschalk G."/>
        </authorList>
    </citation>
    <scope>NUCLEOTIDE SEQUENCE</scope>
    <source>
        <strain>Marburg</strain>
    </source>
</reference>
<keyword evidence="3" id="KW-0500">Molybdenum</keyword>
<dbReference type="PROSITE" id="PS00211">
    <property type="entry name" value="ABC_TRANSPORTER_1"/>
    <property type="match status" value="1"/>
</dbReference>
<dbReference type="HOGENOM" id="CLU_000604_1_1_2"/>
<accession>D9PW69</accession>
<sequence length="346" mass="38269">MNVLELHGIEKTYRDVRVLDDVNLEVREGETLGIIGPTGAGKSTLLRIINLLERPDSGEIIFQGENVAEKREVDVRRRMGMVFQNTPVFRGTVRESILYGPHVRGMKPEAREVREVLELVGLEDASRKTTELSGGERQRLALAQVLINRPELVLLDEATSSLDPVSTRRMEEVIAGLDVTVVLTTHDLIQGQKLSDRIAILNRRILQVGEPAEVFRRPASRFVAEFVGAENILRGSARVTPDGVTLIECDGVSIYSSEEAEGMVSATVRPEDITVSWGRVESSALNQLRGTVKAIRDSGTLQELEVRCGDETLTVHMTARSLHDMGITTGSEVWLEFKASAVHVIR</sequence>
<comment type="similarity">
    <text evidence="6">Belongs to the ABC transporter superfamily. Sulfate/tungstate importer (TC 3.A.1.6) family.</text>
</comment>
<evidence type="ECO:0000256" key="10">
    <source>
        <dbReference type="ARBA" id="ARBA00047936"/>
    </source>
</evidence>
<dbReference type="GeneID" id="92393489"/>
<reference evidence="13 14" key="2">
    <citation type="journal article" date="2010" name="J. Bacteriol.">
        <title>Complete genome sequence of Methanothermobacter marburgensis, a methanoarchaeon model organism.</title>
        <authorList>
            <person name="Liesegang H."/>
            <person name="Kaster A.K."/>
            <person name="Wiezer A."/>
            <person name="Goenrich M."/>
            <person name="Wollherr A."/>
            <person name="Seedorf H."/>
            <person name="Gottschalk G."/>
            <person name="Thauer R.K."/>
        </authorList>
    </citation>
    <scope>NUCLEOTIDE SEQUENCE [LARGE SCALE GENOMIC DNA]</scope>
    <source>
        <strain evidence="14">ATCC BAA-927 / DSM 2133 / JCM 14651 / NBRC 100331 / OCM 82 / Marburg</strain>
    </source>
</reference>
<dbReference type="Gene3D" id="3.40.50.300">
    <property type="entry name" value="P-loop containing nucleotide triphosphate hydrolases"/>
    <property type="match status" value="1"/>
</dbReference>
<dbReference type="InterPro" id="IPR017871">
    <property type="entry name" value="ABC_transporter-like_CS"/>
</dbReference>
<dbReference type="InterPro" id="IPR003593">
    <property type="entry name" value="AAA+_ATPase"/>
</dbReference>
<evidence type="ECO:0000256" key="3">
    <source>
        <dbReference type="ARBA" id="ARBA00022505"/>
    </source>
</evidence>
<dbReference type="GO" id="GO:0005886">
    <property type="term" value="C:plasma membrane"/>
    <property type="evidence" value="ECO:0007669"/>
    <property type="project" value="UniProtKB-SubCell"/>
</dbReference>
<dbReference type="InterPro" id="IPR003439">
    <property type="entry name" value="ABC_transporter-like_ATP-bd"/>
</dbReference>
<keyword evidence="14" id="KW-1185">Reference proteome</keyword>
<dbReference type="GO" id="GO:0016887">
    <property type="term" value="F:ATP hydrolysis activity"/>
    <property type="evidence" value="ECO:0007669"/>
    <property type="project" value="InterPro"/>
</dbReference>
<dbReference type="RefSeq" id="WP_013295691.1">
    <property type="nucleotide sequence ID" value="NC_014408.1"/>
</dbReference>
<dbReference type="EC" id="7.3.2.6" evidence="8"/>
<keyword evidence="5" id="KW-0067">ATP-binding</keyword>
<dbReference type="InterPro" id="IPR050093">
    <property type="entry name" value="ABC_SmlMolc_Importer"/>
</dbReference>
<dbReference type="InterPro" id="IPR008995">
    <property type="entry name" value="Mo/tungstate-bd_C_term_dom"/>
</dbReference>
<gene>
    <name evidence="13" type="ordered locus">MTBMA_c08720</name>
</gene>
<dbReference type="OrthoDB" id="18368at2157"/>
<dbReference type="SMART" id="SM00382">
    <property type="entry name" value="AAA"/>
    <property type="match status" value="1"/>
</dbReference>
<dbReference type="Gene3D" id="2.40.50.100">
    <property type="match status" value="1"/>
</dbReference>
<dbReference type="Pfam" id="PF00005">
    <property type="entry name" value="ABC_tran"/>
    <property type="match status" value="1"/>
</dbReference>
<dbReference type="CDD" id="cd03260">
    <property type="entry name" value="ABC_PstB_phosphate_transporter"/>
    <property type="match status" value="1"/>
</dbReference>
<dbReference type="InterPro" id="IPR004606">
    <property type="entry name" value="Mop_domain"/>
</dbReference>
<dbReference type="EMBL" id="CP001710">
    <property type="protein sequence ID" value="ADL58467.1"/>
    <property type="molecule type" value="Genomic_DNA"/>
</dbReference>
<dbReference type="SUPFAM" id="SSF52540">
    <property type="entry name" value="P-loop containing nucleoside triphosphate hydrolases"/>
    <property type="match status" value="1"/>
</dbReference>
<dbReference type="GeneID" id="9704580"/>
<dbReference type="PANTHER" id="PTHR42781:SF4">
    <property type="entry name" value="SPERMIDINE_PUTRESCINE IMPORT ATP-BINDING PROTEIN POTA"/>
    <property type="match status" value="1"/>
</dbReference>
<dbReference type="GO" id="GO:0035435">
    <property type="term" value="P:phosphate ion transmembrane transport"/>
    <property type="evidence" value="ECO:0007669"/>
    <property type="project" value="InterPro"/>
</dbReference>
<dbReference type="GO" id="GO:0015689">
    <property type="term" value="P:molybdate ion transport"/>
    <property type="evidence" value="ECO:0007669"/>
    <property type="project" value="InterPro"/>
</dbReference>
<dbReference type="PANTHER" id="PTHR42781">
    <property type="entry name" value="SPERMIDINE/PUTRESCINE IMPORT ATP-BINDING PROTEIN POTA"/>
    <property type="match status" value="1"/>
</dbReference>
<dbReference type="Proteomes" id="UP000000345">
    <property type="component" value="Chromosome"/>
</dbReference>
<evidence type="ECO:0000256" key="9">
    <source>
        <dbReference type="ARBA" id="ARBA00041133"/>
    </source>
</evidence>
<dbReference type="InterPro" id="IPR027417">
    <property type="entry name" value="P-loop_NTPase"/>
</dbReference>
<feature type="domain" description="Mop" evidence="12">
    <location>
        <begin position="281"/>
        <end position="346"/>
    </location>
</feature>
<comment type="subcellular location">
    <subcellularLocation>
        <location evidence="1">Cell membrane</location>
        <topology evidence="1">Peripheral membrane protein</topology>
    </subcellularLocation>
</comment>
<name>D9PW69_METTM</name>
<keyword evidence="4" id="KW-0547">Nucleotide-binding</keyword>
<dbReference type="KEGG" id="mmg:MTBMA_c08720"/>
<dbReference type="Pfam" id="PF03459">
    <property type="entry name" value="TOBE"/>
    <property type="match status" value="1"/>
</dbReference>
<dbReference type="GO" id="GO:1901238">
    <property type="term" value="F:ABC-type tungstate transporter activity"/>
    <property type="evidence" value="ECO:0007669"/>
    <property type="project" value="UniProtKB-EC"/>
</dbReference>
<feature type="domain" description="ABC transporter" evidence="11">
    <location>
        <begin position="4"/>
        <end position="227"/>
    </location>
</feature>
<dbReference type="SUPFAM" id="SSF50331">
    <property type="entry name" value="MOP-like"/>
    <property type="match status" value="1"/>
</dbReference>
<dbReference type="InterPro" id="IPR005670">
    <property type="entry name" value="PstB-like"/>
</dbReference>
<evidence type="ECO:0000256" key="6">
    <source>
        <dbReference type="ARBA" id="ARBA00038307"/>
    </source>
</evidence>
<evidence type="ECO:0000256" key="2">
    <source>
        <dbReference type="ARBA" id="ARBA00022448"/>
    </source>
</evidence>
<protein>
    <recommendedName>
        <fullName evidence="9">Molybdate/tungstate import ATP-binding protein WtpC</fullName>
        <ecNumber evidence="8">7.3.2.6</ecNumber>
    </recommendedName>
</protein>
<proteinExistence type="inferred from homology"/>
<evidence type="ECO:0000256" key="1">
    <source>
        <dbReference type="ARBA" id="ARBA00004202"/>
    </source>
</evidence>
<dbReference type="PROSITE" id="PS51866">
    <property type="entry name" value="MOP"/>
    <property type="match status" value="1"/>
</dbReference>
<dbReference type="GO" id="GO:0005315">
    <property type="term" value="F:phosphate transmembrane transporter activity"/>
    <property type="evidence" value="ECO:0007669"/>
    <property type="project" value="InterPro"/>
</dbReference>
<comment type="catalytic activity">
    <reaction evidence="10">
        <text>tungstate(in) + ATP + H2O = tungstate(out) + ADP + phosphate + H(+)</text>
        <dbReference type="Rhea" id="RHEA:35027"/>
        <dbReference type="ChEBI" id="CHEBI:15377"/>
        <dbReference type="ChEBI" id="CHEBI:15378"/>
        <dbReference type="ChEBI" id="CHEBI:30616"/>
        <dbReference type="ChEBI" id="CHEBI:43474"/>
        <dbReference type="ChEBI" id="CHEBI:46502"/>
        <dbReference type="ChEBI" id="CHEBI:456216"/>
        <dbReference type="EC" id="7.3.2.6"/>
    </reaction>
</comment>
<evidence type="ECO:0000256" key="5">
    <source>
        <dbReference type="ARBA" id="ARBA00022840"/>
    </source>
</evidence>
<dbReference type="PROSITE" id="PS50893">
    <property type="entry name" value="ABC_TRANSPORTER_2"/>
    <property type="match status" value="1"/>
</dbReference>
<evidence type="ECO:0000256" key="7">
    <source>
        <dbReference type="ARBA" id="ARBA00038781"/>
    </source>
</evidence>
<evidence type="ECO:0000256" key="8">
    <source>
        <dbReference type="ARBA" id="ARBA00039025"/>
    </source>
</evidence>
<evidence type="ECO:0000259" key="12">
    <source>
        <dbReference type="PROSITE" id="PS51866"/>
    </source>
</evidence>